<proteinExistence type="inferred from homology"/>
<comment type="similarity">
    <text evidence="2 11">Belongs to the WhiB family.</text>
</comment>
<keyword evidence="8 11" id="KW-0238">DNA-binding</keyword>
<organism evidence="14 15">
    <name type="scientific">Streptomyces typhae</name>
    <dbReference type="NCBI Taxonomy" id="2681492"/>
    <lineage>
        <taxon>Bacteria</taxon>
        <taxon>Bacillati</taxon>
        <taxon>Actinomycetota</taxon>
        <taxon>Actinomycetes</taxon>
        <taxon>Kitasatosporales</taxon>
        <taxon>Streptomycetaceae</taxon>
        <taxon>Streptomyces</taxon>
    </lineage>
</organism>
<comment type="PTM">
    <text evidence="11">The Fe-S cluster can be nitrosylated by nitric oxide (NO).</text>
</comment>
<dbReference type="RefSeq" id="WP_157167452.1">
    <property type="nucleotide sequence ID" value="NZ_WPNZ01000014.1"/>
</dbReference>
<evidence type="ECO:0000256" key="3">
    <source>
        <dbReference type="ARBA" id="ARBA00022485"/>
    </source>
</evidence>
<dbReference type="InterPro" id="IPR003482">
    <property type="entry name" value="Whib"/>
</dbReference>
<evidence type="ECO:0000256" key="12">
    <source>
        <dbReference type="SAM" id="MobiDB-lite"/>
    </source>
</evidence>
<dbReference type="GO" id="GO:0045892">
    <property type="term" value="P:negative regulation of DNA-templated transcription"/>
    <property type="evidence" value="ECO:0007669"/>
    <property type="project" value="TreeGrafter"/>
</dbReference>
<dbReference type="Proteomes" id="UP000483802">
    <property type="component" value="Unassembled WGS sequence"/>
</dbReference>
<gene>
    <name evidence="11" type="primary">whiB</name>
    <name evidence="14" type="ORF">GPA10_24860</name>
</gene>
<comment type="function">
    <text evidence="11">Acts as a transcriptional regulator. Probably redox-responsive. The apo- but not holo-form probably binds DNA.</text>
</comment>
<feature type="domain" description="4Fe-4S Wbl-type" evidence="13">
    <location>
        <begin position="25"/>
        <end position="82"/>
    </location>
</feature>
<keyword evidence="11" id="KW-0963">Cytoplasm</keyword>
<keyword evidence="9 11" id="KW-1015">Disulfide bond</keyword>
<evidence type="ECO:0000256" key="7">
    <source>
        <dbReference type="ARBA" id="ARBA00023015"/>
    </source>
</evidence>
<feature type="compositionally biased region" description="Low complexity" evidence="12">
    <location>
        <begin position="1"/>
        <end position="19"/>
    </location>
</feature>
<accession>A0A6L6X2P6</accession>
<feature type="binding site" evidence="11">
    <location>
        <position position="49"/>
    </location>
    <ligand>
        <name>[4Fe-4S] cluster</name>
        <dbReference type="ChEBI" id="CHEBI:49883"/>
    </ligand>
</feature>
<keyword evidence="6 11" id="KW-0411">Iron-sulfur</keyword>
<feature type="binding site" evidence="11">
    <location>
        <position position="52"/>
    </location>
    <ligand>
        <name>[4Fe-4S] cluster</name>
        <dbReference type="ChEBI" id="CHEBI:49883"/>
    </ligand>
</feature>
<evidence type="ECO:0000256" key="6">
    <source>
        <dbReference type="ARBA" id="ARBA00023014"/>
    </source>
</evidence>
<keyword evidence="3 11" id="KW-0004">4Fe-4S</keyword>
<dbReference type="PANTHER" id="PTHR38839">
    <property type="entry name" value="TRANSCRIPTIONAL REGULATOR WHID-RELATED"/>
    <property type="match status" value="1"/>
</dbReference>
<sequence>MKTTVRAGASAPAAGPRPGWQTDALCAQTDPDLFHPAVDKPVREAKRICAACPVRDDCLAYALARPDIQGIWGGTTARDRGRLRKHE</sequence>
<keyword evidence="15" id="KW-1185">Reference proteome</keyword>
<comment type="cofactor">
    <cofactor evidence="11">
        <name>[4Fe-4S] cluster</name>
        <dbReference type="ChEBI" id="CHEBI:49883"/>
    </cofactor>
    <text evidence="11">Binds 1 [4Fe-4S] cluster per subunit. Following nitrosylation of the [4Fe-4S] cluster binds 1 [4Fe-8(NO)] cluster per subunit.</text>
</comment>
<feature type="binding site" evidence="11">
    <location>
        <position position="58"/>
    </location>
    <ligand>
        <name>[4Fe-4S] cluster</name>
        <dbReference type="ChEBI" id="CHEBI:49883"/>
    </ligand>
</feature>
<keyword evidence="5 11" id="KW-0408">Iron</keyword>
<evidence type="ECO:0000256" key="9">
    <source>
        <dbReference type="ARBA" id="ARBA00023157"/>
    </source>
</evidence>
<evidence type="ECO:0000256" key="1">
    <source>
        <dbReference type="ARBA" id="ARBA00004496"/>
    </source>
</evidence>
<comment type="caution">
    <text evidence="14">The sequence shown here is derived from an EMBL/GenBank/DDBJ whole genome shotgun (WGS) entry which is preliminary data.</text>
</comment>
<reference evidence="14 15" key="1">
    <citation type="submission" date="2019-11" db="EMBL/GenBank/DDBJ databases">
        <title>Streptomyces typhae sp. nov., a novel endophytic actinomycete isolated from the root of cattail pollen (Typha angustifolia L.).</title>
        <authorList>
            <person name="Peng C."/>
        </authorList>
    </citation>
    <scope>NUCLEOTIDE SEQUENCE [LARGE SCALE GENOMIC DNA]</scope>
    <source>
        <strain evidence="15">p1417</strain>
    </source>
</reference>
<dbReference type="GO" id="GO:0035731">
    <property type="term" value="F:dinitrosyl-iron complex binding"/>
    <property type="evidence" value="ECO:0007669"/>
    <property type="project" value="UniProtKB-UniRule"/>
</dbReference>
<dbReference type="InterPro" id="IPR034768">
    <property type="entry name" value="4FE4S_WBL"/>
</dbReference>
<dbReference type="GO" id="GO:0045454">
    <property type="term" value="P:cell redox homeostasis"/>
    <property type="evidence" value="ECO:0007669"/>
    <property type="project" value="TreeGrafter"/>
</dbReference>
<keyword evidence="7 11" id="KW-0805">Transcription regulation</keyword>
<dbReference type="Pfam" id="PF02467">
    <property type="entry name" value="Whib"/>
    <property type="match status" value="1"/>
</dbReference>
<evidence type="ECO:0000256" key="4">
    <source>
        <dbReference type="ARBA" id="ARBA00022723"/>
    </source>
</evidence>
<evidence type="ECO:0000256" key="10">
    <source>
        <dbReference type="ARBA" id="ARBA00023163"/>
    </source>
</evidence>
<name>A0A6L6X2P6_9ACTN</name>
<keyword evidence="10 11" id="KW-0804">Transcription</keyword>
<protein>
    <recommendedName>
        <fullName evidence="11">Transcriptional regulator WhiB</fullName>
    </recommendedName>
</protein>
<keyword evidence="4 11" id="KW-0479">Metal-binding</keyword>
<evidence type="ECO:0000256" key="11">
    <source>
        <dbReference type="HAMAP-Rule" id="MF_01479"/>
    </source>
</evidence>
<dbReference type="GO" id="GO:0047134">
    <property type="term" value="F:protein-disulfide reductase [NAD(P)H] activity"/>
    <property type="evidence" value="ECO:0007669"/>
    <property type="project" value="TreeGrafter"/>
</dbReference>
<dbReference type="PANTHER" id="PTHR38839:SF4">
    <property type="entry name" value="TRANSCRIPTIONAL REGULATOR WHIB"/>
    <property type="match status" value="1"/>
</dbReference>
<comment type="subcellular location">
    <subcellularLocation>
        <location evidence="1 11">Cytoplasm</location>
    </subcellularLocation>
</comment>
<feature type="region of interest" description="Disordered" evidence="12">
    <location>
        <begin position="1"/>
        <end position="22"/>
    </location>
</feature>
<evidence type="ECO:0000256" key="2">
    <source>
        <dbReference type="ARBA" id="ARBA00006597"/>
    </source>
</evidence>
<evidence type="ECO:0000313" key="15">
    <source>
        <dbReference type="Proteomes" id="UP000483802"/>
    </source>
</evidence>
<dbReference type="HAMAP" id="MF_01479">
    <property type="entry name" value="WhiB"/>
    <property type="match status" value="1"/>
</dbReference>
<dbReference type="GO" id="GO:0005737">
    <property type="term" value="C:cytoplasm"/>
    <property type="evidence" value="ECO:0007669"/>
    <property type="project" value="UniProtKB-SubCell"/>
</dbReference>
<dbReference type="AlphaFoldDB" id="A0A6L6X2P6"/>
<dbReference type="EMBL" id="WPNZ01000014">
    <property type="protein sequence ID" value="MVO87899.1"/>
    <property type="molecule type" value="Genomic_DNA"/>
</dbReference>
<feature type="binding site" evidence="11">
    <location>
        <position position="26"/>
    </location>
    <ligand>
        <name>[4Fe-4S] cluster</name>
        <dbReference type="ChEBI" id="CHEBI:49883"/>
    </ligand>
</feature>
<dbReference type="PROSITE" id="PS51674">
    <property type="entry name" value="4FE4S_WBL"/>
    <property type="match status" value="1"/>
</dbReference>
<dbReference type="GO" id="GO:0051539">
    <property type="term" value="F:4 iron, 4 sulfur cluster binding"/>
    <property type="evidence" value="ECO:0007669"/>
    <property type="project" value="UniProtKB-UniRule"/>
</dbReference>
<dbReference type="GO" id="GO:0046872">
    <property type="term" value="F:metal ion binding"/>
    <property type="evidence" value="ECO:0007669"/>
    <property type="project" value="UniProtKB-KW"/>
</dbReference>
<dbReference type="GO" id="GO:0003677">
    <property type="term" value="F:DNA binding"/>
    <property type="evidence" value="ECO:0007669"/>
    <property type="project" value="UniProtKB-UniRule"/>
</dbReference>
<evidence type="ECO:0000256" key="8">
    <source>
        <dbReference type="ARBA" id="ARBA00023125"/>
    </source>
</evidence>
<evidence type="ECO:0000313" key="14">
    <source>
        <dbReference type="EMBL" id="MVO87899.1"/>
    </source>
</evidence>
<comment type="PTM">
    <text evidence="11">Upon Fe-S cluster removal intramolecular disulfide bonds are formed.</text>
</comment>
<evidence type="ECO:0000259" key="13">
    <source>
        <dbReference type="PROSITE" id="PS51674"/>
    </source>
</evidence>
<evidence type="ECO:0000256" key="5">
    <source>
        <dbReference type="ARBA" id="ARBA00023004"/>
    </source>
</evidence>